<feature type="compositionally biased region" description="Basic and acidic residues" evidence="1">
    <location>
        <begin position="445"/>
        <end position="454"/>
    </location>
</feature>
<feature type="compositionally biased region" description="Low complexity" evidence="1">
    <location>
        <begin position="514"/>
        <end position="523"/>
    </location>
</feature>
<dbReference type="WBParaSite" id="scf7180000417480.g1317">
    <property type="protein sequence ID" value="scf7180000417480.g1317"/>
    <property type="gene ID" value="scf7180000417480.g1317"/>
</dbReference>
<feature type="compositionally biased region" description="Basic residues" evidence="1">
    <location>
        <begin position="305"/>
        <end position="316"/>
    </location>
</feature>
<feature type="compositionally biased region" description="Basic and acidic residues" evidence="1">
    <location>
        <begin position="260"/>
        <end position="277"/>
    </location>
</feature>
<name>A0A915NIB9_9BILA</name>
<proteinExistence type="predicted"/>
<sequence length="593" mass="66033">MKSNGNKNKENNSSNTNYNRERSPRMLSLKHQHKNSRACAMELDEASSCSSSVSSSSSKVPSRFQPSRSPNNPSFAGLPVNTPYLGPSLSPVSSPQWRLTAGASSPGAIASGRAVPKSALIMSRILNSRSTGIPNMEPVQTAADAKDMLEKNISDGRAFAEQLANYKAIDLPYQKSPKHSPSLVPLISQTEVHENDDELLIEMKTIDCIFNFEDIFEDEIEERKEAANENINECNRGKRVDLDLTDSVIIEEPDFFIEGKNTKPEGIIKDEKQKENEVQGGSDIAINVAKKKRNSNEEIKGKSSTGKKNRKEKGRKSKEERAKEGKTKEEGLKDNKVKDESSNNLEKEVDVSVDLAFTAKDLTAQLSFFLEKCLLKCMPTPKKKELLLEDVVEGSMQKMKESMNKDINNENKLSYLEKEIRKEKLSNKEKPIKEKYLEKVLTTDRPTEERIEKGKKGKSSKRKGKKSKDAGRKMPPLPSSQSIDQQNNLEKNETNEDLLTSPCSTVSSPPALPPSCSSSTSFPQALVRRGEQSARQNSSSIGRMIGRWRHTTGGIQLRNITLSGVWEKLALGIRSDGREAFRTSSVQLGDNRR</sequence>
<feature type="compositionally biased region" description="Polar residues" evidence="1">
    <location>
        <begin position="479"/>
        <end position="489"/>
    </location>
</feature>
<dbReference type="Proteomes" id="UP000887560">
    <property type="component" value="Unplaced"/>
</dbReference>
<feature type="compositionally biased region" description="Basic and acidic residues" evidence="1">
    <location>
        <begin position="317"/>
        <end position="341"/>
    </location>
</feature>
<feature type="compositionally biased region" description="Low complexity" evidence="1">
    <location>
        <begin position="47"/>
        <end position="58"/>
    </location>
</feature>
<keyword evidence="2" id="KW-1185">Reference proteome</keyword>
<evidence type="ECO:0000313" key="3">
    <source>
        <dbReference type="WBParaSite" id="scf7180000417480.g1317"/>
    </source>
</evidence>
<dbReference type="AlphaFoldDB" id="A0A915NIB9"/>
<feature type="compositionally biased region" description="Basic residues" evidence="1">
    <location>
        <begin position="455"/>
        <end position="466"/>
    </location>
</feature>
<accession>A0A915NIB9</accession>
<reference evidence="3" key="1">
    <citation type="submission" date="2022-11" db="UniProtKB">
        <authorList>
            <consortium name="WormBaseParasite"/>
        </authorList>
    </citation>
    <scope>IDENTIFICATION</scope>
</reference>
<feature type="region of interest" description="Disordered" evidence="1">
    <location>
        <begin position="445"/>
        <end position="539"/>
    </location>
</feature>
<feature type="region of interest" description="Disordered" evidence="1">
    <location>
        <begin position="260"/>
        <end position="341"/>
    </location>
</feature>
<feature type="region of interest" description="Disordered" evidence="1">
    <location>
        <begin position="1"/>
        <end position="79"/>
    </location>
</feature>
<feature type="compositionally biased region" description="Low complexity" evidence="1">
    <location>
        <begin position="1"/>
        <end position="18"/>
    </location>
</feature>
<evidence type="ECO:0000313" key="2">
    <source>
        <dbReference type="Proteomes" id="UP000887560"/>
    </source>
</evidence>
<feature type="compositionally biased region" description="Polar residues" evidence="1">
    <location>
        <begin position="497"/>
        <end position="506"/>
    </location>
</feature>
<organism evidence="2 3">
    <name type="scientific">Meloidogyne floridensis</name>
    <dbReference type="NCBI Taxonomy" id="298350"/>
    <lineage>
        <taxon>Eukaryota</taxon>
        <taxon>Metazoa</taxon>
        <taxon>Ecdysozoa</taxon>
        <taxon>Nematoda</taxon>
        <taxon>Chromadorea</taxon>
        <taxon>Rhabditida</taxon>
        <taxon>Tylenchina</taxon>
        <taxon>Tylenchomorpha</taxon>
        <taxon>Tylenchoidea</taxon>
        <taxon>Meloidogynidae</taxon>
        <taxon>Meloidogyninae</taxon>
        <taxon>Meloidogyne</taxon>
    </lineage>
</organism>
<feature type="compositionally biased region" description="Polar residues" evidence="1">
    <location>
        <begin position="64"/>
        <end position="74"/>
    </location>
</feature>
<evidence type="ECO:0000256" key="1">
    <source>
        <dbReference type="SAM" id="MobiDB-lite"/>
    </source>
</evidence>
<protein>
    <submittedName>
        <fullName evidence="3">Uncharacterized protein</fullName>
    </submittedName>
</protein>